<dbReference type="RefSeq" id="WP_400186480.1">
    <property type="nucleotide sequence ID" value="NZ_JBGORX010000001.1"/>
</dbReference>
<dbReference type="EMBL" id="JBGORX010000001">
    <property type="protein sequence ID" value="MFJ1267716.1"/>
    <property type="molecule type" value="Genomic_DNA"/>
</dbReference>
<dbReference type="Proteomes" id="UP001615550">
    <property type="component" value="Unassembled WGS sequence"/>
</dbReference>
<feature type="compositionally biased region" description="Polar residues" evidence="1">
    <location>
        <begin position="394"/>
        <end position="404"/>
    </location>
</feature>
<evidence type="ECO:0000313" key="4">
    <source>
        <dbReference type="Proteomes" id="UP001615550"/>
    </source>
</evidence>
<dbReference type="InterPro" id="IPR021014">
    <property type="entry name" value="SidE_PDE"/>
</dbReference>
<name>A0ABW8D788_9GAMM</name>
<proteinExistence type="predicted"/>
<evidence type="ECO:0000313" key="3">
    <source>
        <dbReference type="EMBL" id="MFJ1267716.1"/>
    </source>
</evidence>
<feature type="domain" description="SidE PDE" evidence="2">
    <location>
        <begin position="137"/>
        <end position="340"/>
    </location>
</feature>
<organism evidence="3 4">
    <name type="scientific">Legionella lytica</name>
    <dbReference type="NCBI Taxonomy" id="96232"/>
    <lineage>
        <taxon>Bacteria</taxon>
        <taxon>Pseudomonadati</taxon>
        <taxon>Pseudomonadota</taxon>
        <taxon>Gammaproteobacteria</taxon>
        <taxon>Legionellales</taxon>
        <taxon>Legionellaceae</taxon>
        <taxon>Legionella</taxon>
    </lineage>
</organism>
<reference evidence="3 4" key="1">
    <citation type="submission" date="2024-08" db="EMBL/GenBank/DDBJ databases">
        <title>Draft Genome Sequence of Legionella lytica strain DSB2004, Isolated From a Fire Sprinkler System.</title>
        <authorList>
            <person name="Everhart A.D."/>
            <person name="Kidane D.T."/>
            <person name="Farone A.L."/>
            <person name="Farone M.B."/>
        </authorList>
    </citation>
    <scope>NUCLEOTIDE SEQUENCE [LARGE SCALE GENOMIC DNA]</scope>
    <source>
        <strain evidence="3 4">DSB2004</strain>
    </source>
</reference>
<sequence>MFTFEITPYDTCLYKLSIGKVFKRYVNKLELERIVVELNDYLSARDYDNVLTLDNSHKKYIFQCDDNEIKEIETLLLVGREKQIINLPAHLKQSHGEDESKEILLTYRPLDEFKHYWTLQGKDKEKELQLLKLLSEDLLQIPYTDKPHDYDFFRGRVAFHTNHGTTHGLRLMVLFDYYLETLISHDREKYRLITLEERSCLKLALFLFRSGRTNEVGWSGDPTYSLRSAAVFKQIALELGYPVELVHLISLCFDYNYDLSLDAAIMMSEKKIAQGIVYQQLFKLSHNSDLVRCNTNYETLHHMLMKAFFELAHSLDIARQWIDNGLLFAAKLCQITGSPVIPQVLREAVDGASVFGSNRLRVISANEVVETYGHLQEMLSQELMMLRGEENSDTQEAIESNSPPISDACSF</sequence>
<protein>
    <submittedName>
        <fullName evidence="3">SidE phosphodiesterase domain-containing protein</fullName>
    </submittedName>
</protein>
<comment type="caution">
    <text evidence="3">The sequence shown here is derived from an EMBL/GenBank/DDBJ whole genome shotgun (WGS) entry which is preliminary data.</text>
</comment>
<accession>A0ABW8D788</accession>
<keyword evidence="4" id="KW-1185">Reference proteome</keyword>
<evidence type="ECO:0000256" key="1">
    <source>
        <dbReference type="SAM" id="MobiDB-lite"/>
    </source>
</evidence>
<gene>
    <name evidence="3" type="ORF">ACD661_03975</name>
</gene>
<dbReference type="Pfam" id="PF12252">
    <property type="entry name" value="SidE_PDE"/>
    <property type="match status" value="1"/>
</dbReference>
<evidence type="ECO:0000259" key="2">
    <source>
        <dbReference type="Pfam" id="PF12252"/>
    </source>
</evidence>
<feature type="region of interest" description="Disordered" evidence="1">
    <location>
        <begin position="390"/>
        <end position="411"/>
    </location>
</feature>